<sequence>MNNPFLILAIANVVLWLGLGSMLISYMRKRPIFYNGDCSDKNMTYPSLSIVVAACNEEESIKRAIHQLLVQDYPNFEVIVINDRSTDHTGDILKELENEYPQLKVITITDLPSNWLGKTHAVYQGTKQAKGEWLLFTDADVMFSPNSLKKAVNYAVNNNLDHLTIGPNVTTKGFFFSSLMSWFQFSITFIFMSSKAAGVGAFNLIRKSTYEEIGSYKALALEPVDDWSLGKLVVKKGYKQEYGISNGLISVKLYDSIFTMLKGIEKNQFPGMNYDVAATLAAGLFNGFIQIYPFLGIFIGSTLSRILCGLSIIIIFTCYNVAKRFGGISLKHALVHPISVSLHLYAILNSMVRILSRGGLEWRGTFYSLKELKKHT</sequence>
<feature type="transmembrane region" description="Helical" evidence="11">
    <location>
        <begin position="276"/>
        <end position="295"/>
    </location>
</feature>
<keyword evidence="5" id="KW-0125">Carotenoid biosynthesis</keyword>
<evidence type="ECO:0000256" key="6">
    <source>
        <dbReference type="ARBA" id="ARBA00023136"/>
    </source>
</evidence>
<keyword evidence="2" id="KW-1003">Cell membrane</keyword>
<dbReference type="CDD" id="cd06423">
    <property type="entry name" value="CESA_like"/>
    <property type="match status" value="1"/>
</dbReference>
<keyword evidence="11" id="KW-1133">Transmembrane helix</keyword>
<dbReference type="Pfam" id="PF00535">
    <property type="entry name" value="Glycos_transf_2"/>
    <property type="match status" value="1"/>
</dbReference>
<evidence type="ECO:0000256" key="3">
    <source>
        <dbReference type="ARBA" id="ARBA00022676"/>
    </source>
</evidence>
<comment type="pathway">
    <text evidence="8">Carotenoid biosynthesis; staphyloxanthin biosynthesis; staphyloxanthin from farnesyl diphosphate: step 4/5.</text>
</comment>
<evidence type="ECO:0000256" key="11">
    <source>
        <dbReference type="SAM" id="Phobius"/>
    </source>
</evidence>
<feature type="domain" description="Glycosyltransferase 2-like" evidence="12">
    <location>
        <begin position="49"/>
        <end position="213"/>
    </location>
</feature>
<reference evidence="13" key="1">
    <citation type="submission" date="2013-12" db="EMBL/GenBank/DDBJ databases">
        <authorList>
            <consortium name="DOE Joint Genome Institute"/>
            <person name="Smidt H."/>
            <person name="Huntemann M."/>
            <person name="Han J."/>
            <person name="Chen A."/>
            <person name="Kyrpides N."/>
            <person name="Mavromatis K."/>
            <person name="Markowitz V."/>
            <person name="Palaniappan K."/>
            <person name="Ivanova N."/>
            <person name="Schaumberg A."/>
            <person name="Pati A."/>
            <person name="Liolios K."/>
            <person name="Nordberg H.P."/>
            <person name="Cantor M.N."/>
            <person name="Hua S.X."/>
            <person name="Woyke T."/>
        </authorList>
    </citation>
    <scope>NUCLEOTIDE SEQUENCE [LARGE SCALE GENOMIC DNA]</scope>
    <source>
        <strain evidence="13">853-15A</strain>
    </source>
</reference>
<dbReference type="GO" id="GO:0016117">
    <property type="term" value="P:carotenoid biosynthetic process"/>
    <property type="evidence" value="ECO:0007669"/>
    <property type="project" value="UniProtKB-KW"/>
</dbReference>
<feature type="transmembrane region" description="Helical" evidence="11">
    <location>
        <begin position="6"/>
        <end position="26"/>
    </location>
</feature>
<keyword evidence="4 13" id="KW-0808">Transferase</keyword>
<comment type="subcellular location">
    <subcellularLocation>
        <location evidence="1">Cell membrane</location>
    </subcellularLocation>
</comment>
<evidence type="ECO:0000256" key="2">
    <source>
        <dbReference type="ARBA" id="ARBA00022475"/>
    </source>
</evidence>
<evidence type="ECO:0000259" key="12">
    <source>
        <dbReference type="Pfam" id="PF00535"/>
    </source>
</evidence>
<dbReference type="STRING" id="871968.DESME_11630"/>
<organism evidence="13 14">
    <name type="scientific">Desulfitobacterium metallireducens DSM 15288</name>
    <dbReference type="NCBI Taxonomy" id="871968"/>
    <lineage>
        <taxon>Bacteria</taxon>
        <taxon>Bacillati</taxon>
        <taxon>Bacillota</taxon>
        <taxon>Clostridia</taxon>
        <taxon>Eubacteriales</taxon>
        <taxon>Desulfitobacteriaceae</taxon>
        <taxon>Desulfitobacterium</taxon>
    </lineage>
</organism>
<evidence type="ECO:0000256" key="8">
    <source>
        <dbReference type="ARBA" id="ARBA00037904"/>
    </source>
</evidence>
<dbReference type="HOGENOM" id="CLU_038143_0_0_9"/>
<keyword evidence="11" id="KW-0812">Transmembrane</keyword>
<name>W0EDI2_9FIRM</name>
<dbReference type="PANTHER" id="PTHR43646">
    <property type="entry name" value="GLYCOSYLTRANSFERASE"/>
    <property type="match status" value="1"/>
</dbReference>
<keyword evidence="6 11" id="KW-0472">Membrane</keyword>
<evidence type="ECO:0000256" key="10">
    <source>
        <dbReference type="ARBA" id="ARBA00040345"/>
    </source>
</evidence>
<gene>
    <name evidence="13" type="ORF">DESME_11630</name>
</gene>
<dbReference type="PANTHER" id="PTHR43646:SF2">
    <property type="entry name" value="GLYCOSYLTRANSFERASE 2-LIKE DOMAIN-CONTAINING PROTEIN"/>
    <property type="match status" value="1"/>
</dbReference>
<feature type="transmembrane region" description="Helical" evidence="11">
    <location>
        <begin position="334"/>
        <end position="355"/>
    </location>
</feature>
<dbReference type="RefSeq" id="WP_006718121.1">
    <property type="nucleotide sequence ID" value="NZ_CP007032.1"/>
</dbReference>
<evidence type="ECO:0000256" key="1">
    <source>
        <dbReference type="ARBA" id="ARBA00004236"/>
    </source>
</evidence>
<evidence type="ECO:0000256" key="9">
    <source>
        <dbReference type="ARBA" id="ARBA00038120"/>
    </source>
</evidence>
<dbReference type="InterPro" id="IPR001173">
    <property type="entry name" value="Glyco_trans_2-like"/>
</dbReference>
<evidence type="ECO:0000256" key="5">
    <source>
        <dbReference type="ARBA" id="ARBA00022746"/>
    </source>
</evidence>
<feature type="transmembrane region" description="Helical" evidence="11">
    <location>
        <begin position="302"/>
        <end position="322"/>
    </location>
</feature>
<protein>
    <recommendedName>
        <fullName evidence="10">4,4'-diaponeurosporenoate glycosyltransferase</fullName>
    </recommendedName>
</protein>
<dbReference type="InterPro" id="IPR029044">
    <property type="entry name" value="Nucleotide-diphossugar_trans"/>
</dbReference>
<dbReference type="EMBL" id="CP007032">
    <property type="protein sequence ID" value="AHF07588.1"/>
    <property type="molecule type" value="Genomic_DNA"/>
</dbReference>
<dbReference type="Proteomes" id="UP000010847">
    <property type="component" value="Chromosome"/>
</dbReference>
<accession>W0EDI2</accession>
<dbReference type="OrthoDB" id="9768769at2"/>
<evidence type="ECO:0000256" key="4">
    <source>
        <dbReference type="ARBA" id="ARBA00022679"/>
    </source>
</evidence>
<dbReference type="SUPFAM" id="SSF53448">
    <property type="entry name" value="Nucleotide-diphospho-sugar transferases"/>
    <property type="match status" value="1"/>
</dbReference>
<dbReference type="Gene3D" id="3.90.550.10">
    <property type="entry name" value="Spore Coat Polysaccharide Biosynthesis Protein SpsA, Chain A"/>
    <property type="match status" value="1"/>
</dbReference>
<evidence type="ECO:0000256" key="7">
    <source>
        <dbReference type="ARBA" id="ARBA00037281"/>
    </source>
</evidence>
<dbReference type="eggNOG" id="COG1215">
    <property type="taxonomic scope" value="Bacteria"/>
</dbReference>
<keyword evidence="3" id="KW-0328">Glycosyltransferase</keyword>
<evidence type="ECO:0000313" key="13">
    <source>
        <dbReference type="EMBL" id="AHF07588.1"/>
    </source>
</evidence>
<proteinExistence type="inferred from homology"/>
<dbReference type="GO" id="GO:0005886">
    <property type="term" value="C:plasma membrane"/>
    <property type="evidence" value="ECO:0007669"/>
    <property type="project" value="UniProtKB-SubCell"/>
</dbReference>
<keyword evidence="14" id="KW-1185">Reference proteome</keyword>
<dbReference type="KEGG" id="dmt:DESME_11630"/>
<dbReference type="AlphaFoldDB" id="W0EDI2"/>
<comment type="function">
    <text evidence="7">Catalyzes the glycosylation of 4,4'-diaponeurosporenoate, i.e. the esterification of glucose at the C1'' position with the carboxyl group of 4,4'-diaponeurosporenic acid, to form glycosyl-4,4'-diaponeurosporenoate. This is a step in the biosynthesis of staphyloxanthin, an orange pigment present in most staphylococci strains.</text>
</comment>
<dbReference type="GO" id="GO:0016757">
    <property type="term" value="F:glycosyltransferase activity"/>
    <property type="evidence" value="ECO:0007669"/>
    <property type="project" value="UniProtKB-KW"/>
</dbReference>
<evidence type="ECO:0000313" key="14">
    <source>
        <dbReference type="Proteomes" id="UP000010847"/>
    </source>
</evidence>
<comment type="similarity">
    <text evidence="9">Belongs to the glycosyltransferase 2 family. CrtQ subfamily.</text>
</comment>